<evidence type="ECO:0000313" key="4">
    <source>
        <dbReference type="Proteomes" id="UP001251528"/>
    </source>
</evidence>
<dbReference type="PANTHER" id="PTHR46825">
    <property type="entry name" value="D-ALANYL-D-ALANINE-CARBOXYPEPTIDASE/ENDOPEPTIDASE AMPH"/>
    <property type="match status" value="1"/>
</dbReference>
<sequence>MRLIDEGRFTLGSTIAELLMKDDLTVLLEDSPNNHISMIEKITVKQLMSHTAGLSQGHFLGYSTAADSSIPPSRQILRGRHPANTMRTRLESLPGQVFAYSGGGITVLQIILETVTGKDFASIIQELVLEPLGMTRSRFGALPQTEKNVADAHYTGYTRCEDGHRVLPEQAAASLWKTPSDLLKVVQAIQKSLDGPDGFLRRDTAKQMLTEVQFGMALSWFVPGRTKITFKHGGVNDPGFRCILIGYADLSSGGERDVPNNCGMAIMTNSAMGDTAVWMVAQAIAHLKQ</sequence>
<proteinExistence type="inferred from homology"/>
<dbReference type="InterPro" id="IPR050491">
    <property type="entry name" value="AmpC-like"/>
</dbReference>
<reference evidence="3" key="1">
    <citation type="submission" date="2023-06" db="EMBL/GenBank/DDBJ databases">
        <title>Conoideocrella luteorostrata (Hypocreales: Clavicipitaceae), a potential biocontrol fungus for elongate hemlock scale in United States Christmas tree production areas.</title>
        <authorList>
            <person name="Barrett H."/>
            <person name="Lovett B."/>
            <person name="Macias A.M."/>
            <person name="Stajich J.E."/>
            <person name="Kasson M.T."/>
        </authorList>
    </citation>
    <scope>NUCLEOTIDE SEQUENCE</scope>
    <source>
        <strain evidence="3">ARSEF 14590</strain>
    </source>
</reference>
<dbReference type="InterPro" id="IPR001466">
    <property type="entry name" value="Beta-lactam-related"/>
</dbReference>
<feature type="domain" description="Beta-lactamase-related" evidence="2">
    <location>
        <begin position="1"/>
        <end position="271"/>
    </location>
</feature>
<gene>
    <name evidence="3" type="ORF">QQS21_012679</name>
</gene>
<comment type="caution">
    <text evidence="3">The sequence shown here is derived from an EMBL/GenBank/DDBJ whole genome shotgun (WGS) entry which is preliminary data.</text>
</comment>
<dbReference type="EMBL" id="JASWJB010000592">
    <property type="protein sequence ID" value="KAK2589639.1"/>
    <property type="molecule type" value="Genomic_DNA"/>
</dbReference>
<accession>A0AAJ0CDK4</accession>
<dbReference type="SUPFAM" id="SSF56601">
    <property type="entry name" value="beta-lactamase/transpeptidase-like"/>
    <property type="match status" value="1"/>
</dbReference>
<evidence type="ECO:0000259" key="2">
    <source>
        <dbReference type="Pfam" id="PF00144"/>
    </source>
</evidence>
<dbReference type="InterPro" id="IPR012338">
    <property type="entry name" value="Beta-lactam/transpept-like"/>
</dbReference>
<dbReference type="Gene3D" id="3.40.710.10">
    <property type="entry name" value="DD-peptidase/beta-lactamase superfamily"/>
    <property type="match status" value="1"/>
</dbReference>
<dbReference type="Pfam" id="PF00144">
    <property type="entry name" value="Beta-lactamase"/>
    <property type="match status" value="1"/>
</dbReference>
<protein>
    <recommendedName>
        <fullName evidence="2">Beta-lactamase-related domain-containing protein</fullName>
    </recommendedName>
</protein>
<organism evidence="3 4">
    <name type="scientific">Conoideocrella luteorostrata</name>
    <dbReference type="NCBI Taxonomy" id="1105319"/>
    <lineage>
        <taxon>Eukaryota</taxon>
        <taxon>Fungi</taxon>
        <taxon>Dikarya</taxon>
        <taxon>Ascomycota</taxon>
        <taxon>Pezizomycotina</taxon>
        <taxon>Sordariomycetes</taxon>
        <taxon>Hypocreomycetidae</taxon>
        <taxon>Hypocreales</taxon>
        <taxon>Clavicipitaceae</taxon>
        <taxon>Conoideocrella</taxon>
    </lineage>
</organism>
<name>A0AAJ0CDK4_9HYPO</name>
<comment type="similarity">
    <text evidence="1">Belongs to the peptidase S12 family.</text>
</comment>
<dbReference type="PANTHER" id="PTHR46825:SF12">
    <property type="entry name" value="PENICILLIN-BINDING PROTEIN 4"/>
    <property type="match status" value="1"/>
</dbReference>
<keyword evidence="4" id="KW-1185">Reference proteome</keyword>
<evidence type="ECO:0000256" key="1">
    <source>
        <dbReference type="ARBA" id="ARBA00038215"/>
    </source>
</evidence>
<dbReference type="AlphaFoldDB" id="A0AAJ0CDK4"/>
<dbReference type="Proteomes" id="UP001251528">
    <property type="component" value="Unassembled WGS sequence"/>
</dbReference>
<evidence type="ECO:0000313" key="3">
    <source>
        <dbReference type="EMBL" id="KAK2589639.1"/>
    </source>
</evidence>